<feature type="region of interest" description="Disordered" evidence="2">
    <location>
        <begin position="163"/>
        <end position="188"/>
    </location>
</feature>
<gene>
    <name evidence="4" type="ORF">HK100_004252</name>
</gene>
<evidence type="ECO:0000313" key="5">
    <source>
        <dbReference type="Proteomes" id="UP001211907"/>
    </source>
</evidence>
<dbReference type="InterPro" id="IPR012677">
    <property type="entry name" value="Nucleotide-bd_a/b_plait_sf"/>
</dbReference>
<feature type="compositionally biased region" description="Low complexity" evidence="2">
    <location>
        <begin position="165"/>
        <end position="183"/>
    </location>
</feature>
<name>A0AAD5ST07_9FUNG</name>
<evidence type="ECO:0000256" key="1">
    <source>
        <dbReference type="PROSITE-ProRule" id="PRU00176"/>
    </source>
</evidence>
<feature type="compositionally biased region" description="Basic and acidic residues" evidence="2">
    <location>
        <begin position="118"/>
        <end position="140"/>
    </location>
</feature>
<dbReference type="AlphaFoldDB" id="A0AAD5ST07"/>
<evidence type="ECO:0000256" key="2">
    <source>
        <dbReference type="SAM" id="MobiDB-lite"/>
    </source>
</evidence>
<dbReference type="Pfam" id="PF00076">
    <property type="entry name" value="RRM_1"/>
    <property type="match status" value="1"/>
</dbReference>
<dbReference type="Gene3D" id="3.30.70.330">
    <property type="match status" value="1"/>
</dbReference>
<sequence>MPREQTTLFCAGFRQRTRARDLTYEFERFGRLVRCVIPQPRSSSSKAFAFVEFEDYRDAEDAYYDLQGARFEGGTLSLQWAKQAPSRVWRHGERDGGRRSSLSRSRSPPFRYRASLPCRERDDGSRGRSPSPRRDSVPRDLSCDRLPLLLAPDHAINESRDLPITQPLSPQTQAQPQPQAQLSVSNDVPHTVIYSQQDNTQIN</sequence>
<dbReference type="Proteomes" id="UP001211907">
    <property type="component" value="Unassembled WGS sequence"/>
</dbReference>
<dbReference type="InterPro" id="IPR035979">
    <property type="entry name" value="RBD_domain_sf"/>
</dbReference>
<keyword evidence="1" id="KW-0694">RNA-binding</keyword>
<dbReference type="PROSITE" id="PS50102">
    <property type="entry name" value="RRM"/>
    <property type="match status" value="1"/>
</dbReference>
<dbReference type="GO" id="GO:0003723">
    <property type="term" value="F:RNA binding"/>
    <property type="evidence" value="ECO:0007669"/>
    <property type="project" value="UniProtKB-UniRule"/>
</dbReference>
<dbReference type="PANTHER" id="PTHR23147">
    <property type="entry name" value="SERINE/ARGININE RICH SPLICING FACTOR"/>
    <property type="match status" value="1"/>
</dbReference>
<protein>
    <recommendedName>
        <fullName evidence="3">RRM domain-containing protein</fullName>
    </recommendedName>
</protein>
<comment type="caution">
    <text evidence="4">The sequence shown here is derived from an EMBL/GenBank/DDBJ whole genome shotgun (WGS) entry which is preliminary data.</text>
</comment>
<feature type="region of interest" description="Disordered" evidence="2">
    <location>
        <begin position="87"/>
        <end position="140"/>
    </location>
</feature>
<evidence type="ECO:0000313" key="4">
    <source>
        <dbReference type="EMBL" id="KAJ3103163.1"/>
    </source>
</evidence>
<organism evidence="4 5">
    <name type="scientific">Physocladia obscura</name>
    <dbReference type="NCBI Taxonomy" id="109957"/>
    <lineage>
        <taxon>Eukaryota</taxon>
        <taxon>Fungi</taxon>
        <taxon>Fungi incertae sedis</taxon>
        <taxon>Chytridiomycota</taxon>
        <taxon>Chytridiomycota incertae sedis</taxon>
        <taxon>Chytridiomycetes</taxon>
        <taxon>Chytridiales</taxon>
        <taxon>Chytriomycetaceae</taxon>
        <taxon>Physocladia</taxon>
    </lineage>
</organism>
<dbReference type="InterPro" id="IPR050907">
    <property type="entry name" value="SRSF"/>
</dbReference>
<proteinExistence type="predicted"/>
<dbReference type="SMART" id="SM00360">
    <property type="entry name" value="RRM"/>
    <property type="match status" value="1"/>
</dbReference>
<accession>A0AAD5ST07</accession>
<dbReference type="InterPro" id="IPR000504">
    <property type="entry name" value="RRM_dom"/>
</dbReference>
<dbReference type="SUPFAM" id="SSF54928">
    <property type="entry name" value="RNA-binding domain, RBD"/>
    <property type="match status" value="1"/>
</dbReference>
<keyword evidence="5" id="KW-1185">Reference proteome</keyword>
<feature type="compositionally biased region" description="Low complexity" evidence="2">
    <location>
        <begin position="99"/>
        <end position="115"/>
    </location>
</feature>
<dbReference type="EMBL" id="JADGJH010002121">
    <property type="protein sequence ID" value="KAJ3103163.1"/>
    <property type="molecule type" value="Genomic_DNA"/>
</dbReference>
<feature type="domain" description="RRM" evidence="3">
    <location>
        <begin position="6"/>
        <end position="83"/>
    </location>
</feature>
<evidence type="ECO:0000259" key="3">
    <source>
        <dbReference type="PROSITE" id="PS50102"/>
    </source>
</evidence>
<reference evidence="4" key="1">
    <citation type="submission" date="2020-05" db="EMBL/GenBank/DDBJ databases">
        <title>Phylogenomic resolution of chytrid fungi.</title>
        <authorList>
            <person name="Stajich J.E."/>
            <person name="Amses K."/>
            <person name="Simmons R."/>
            <person name="Seto K."/>
            <person name="Myers J."/>
            <person name="Bonds A."/>
            <person name="Quandt C.A."/>
            <person name="Barry K."/>
            <person name="Liu P."/>
            <person name="Grigoriev I."/>
            <person name="Longcore J.E."/>
            <person name="James T.Y."/>
        </authorList>
    </citation>
    <scope>NUCLEOTIDE SEQUENCE</scope>
    <source>
        <strain evidence="4">JEL0513</strain>
    </source>
</reference>